<comment type="pathway">
    <text evidence="1">Cofactor biosynthesis; FMN biosynthesis; FMN from riboflavin (ATP route): step 1/1.</text>
</comment>
<dbReference type="AlphaFoldDB" id="A0AA38W7Z3"/>
<dbReference type="PANTHER" id="PTHR18901">
    <property type="entry name" value="2-DEOXYGLUCOSE-6-PHOSPHATE PHOSPHATASE 2"/>
    <property type="match status" value="1"/>
</dbReference>
<keyword evidence="10" id="KW-1185">Reference proteome</keyword>
<dbReference type="GO" id="GO:0009231">
    <property type="term" value="P:riboflavin biosynthetic process"/>
    <property type="evidence" value="ECO:0007669"/>
    <property type="project" value="InterPro"/>
</dbReference>
<accession>A0AA38W7Z3</accession>
<dbReference type="GO" id="GO:0005524">
    <property type="term" value="F:ATP binding"/>
    <property type="evidence" value="ECO:0007669"/>
    <property type="project" value="UniProtKB-KW"/>
</dbReference>
<evidence type="ECO:0000256" key="5">
    <source>
        <dbReference type="ARBA" id="ARBA00022679"/>
    </source>
</evidence>
<gene>
    <name evidence="9" type="ORF">OSB04_014352</name>
</gene>
<protein>
    <recommendedName>
        <fullName evidence="2">riboflavin kinase</fullName>
        <ecNumber evidence="2">2.7.1.26</ecNumber>
    </recommendedName>
</protein>
<evidence type="ECO:0000256" key="4">
    <source>
        <dbReference type="ARBA" id="ARBA00022643"/>
    </source>
</evidence>
<dbReference type="InterPro" id="IPR023214">
    <property type="entry name" value="HAD_sf"/>
</dbReference>
<dbReference type="InterPro" id="IPR015865">
    <property type="entry name" value="Riboflavin_kinase_bac/euk"/>
</dbReference>
<evidence type="ECO:0000256" key="1">
    <source>
        <dbReference type="ARBA" id="ARBA00005201"/>
    </source>
</evidence>
<name>A0AA38W7Z3_9ASTR</name>
<reference evidence="9" key="1">
    <citation type="submission" date="2023-03" db="EMBL/GenBank/DDBJ databases">
        <title>Chromosome-scale reference genome and RAD-based genetic map of yellow starthistle (Centaurea solstitialis) reveal putative structural variation and QTLs associated with invader traits.</title>
        <authorList>
            <person name="Reatini B."/>
            <person name="Cang F.A."/>
            <person name="Jiang Q."/>
            <person name="Mckibben M.T.W."/>
            <person name="Barker M.S."/>
            <person name="Rieseberg L.H."/>
            <person name="Dlugosch K.M."/>
        </authorList>
    </citation>
    <scope>NUCLEOTIDE SEQUENCE</scope>
    <source>
        <strain evidence="9">CAN-66</strain>
        <tissue evidence="9">Leaf</tissue>
    </source>
</reference>
<dbReference type="SUPFAM" id="SSF82114">
    <property type="entry name" value="Riboflavin kinase-like"/>
    <property type="match status" value="1"/>
</dbReference>
<evidence type="ECO:0000256" key="3">
    <source>
        <dbReference type="ARBA" id="ARBA00022630"/>
    </source>
</evidence>
<dbReference type="InterPro" id="IPR023198">
    <property type="entry name" value="PGP-like_dom2"/>
</dbReference>
<evidence type="ECO:0000313" key="10">
    <source>
        <dbReference type="Proteomes" id="UP001172457"/>
    </source>
</evidence>
<feature type="domain" description="Riboflavin kinase" evidence="8">
    <location>
        <begin position="264"/>
        <end position="326"/>
    </location>
</feature>
<dbReference type="GO" id="GO:0008531">
    <property type="term" value="F:riboflavin kinase activity"/>
    <property type="evidence" value="ECO:0007669"/>
    <property type="project" value="UniProtKB-EC"/>
</dbReference>
<dbReference type="Proteomes" id="UP001172457">
    <property type="component" value="Chromosome 4"/>
</dbReference>
<keyword evidence="7" id="KW-0067">ATP-binding</keyword>
<dbReference type="GO" id="GO:0006114">
    <property type="term" value="P:glycerol biosynthetic process"/>
    <property type="evidence" value="ECO:0007669"/>
    <property type="project" value="TreeGrafter"/>
</dbReference>
<dbReference type="Gene3D" id="1.10.150.240">
    <property type="entry name" value="Putative phosphatase, domain 2"/>
    <property type="match status" value="1"/>
</dbReference>
<evidence type="ECO:0000313" key="9">
    <source>
        <dbReference type="EMBL" id="KAJ9550307.1"/>
    </source>
</evidence>
<keyword evidence="4" id="KW-0288">FMN</keyword>
<dbReference type="EMBL" id="JARYMX010000004">
    <property type="protein sequence ID" value="KAJ9550307.1"/>
    <property type="molecule type" value="Genomic_DNA"/>
</dbReference>
<keyword evidence="6" id="KW-0547">Nucleotide-binding</keyword>
<dbReference type="Pfam" id="PF00702">
    <property type="entry name" value="Hydrolase"/>
    <property type="match status" value="1"/>
</dbReference>
<dbReference type="InterPro" id="IPR006439">
    <property type="entry name" value="HAD-SF_hydro_IA"/>
</dbReference>
<dbReference type="InterPro" id="IPR036412">
    <property type="entry name" value="HAD-like_sf"/>
</dbReference>
<keyword evidence="3" id="KW-0285">Flavoprotein</keyword>
<proteinExistence type="predicted"/>
<dbReference type="SUPFAM" id="SSF56784">
    <property type="entry name" value="HAD-like"/>
    <property type="match status" value="1"/>
</dbReference>
<dbReference type="PANTHER" id="PTHR18901:SF44">
    <property type="entry name" value="OS01G0757900 PROTEIN"/>
    <property type="match status" value="1"/>
</dbReference>
<sequence length="374" mass="41922">MVGLIFWLLWCEEQLTKDLLGEFLAKYGKVVDMDKENKRLGTVHHESAIGIVKDYDLPITPQQYSQGIMPMYHDKWLQAKALPGVNRLIKHLHKHGVPYSVASNSIKKNVEVKVSAQKGHVVSFFFTSDGCWKEYFKVILGSDEVKSGKPSPDLFLEAANKMGVDASCCLVIEDSVVGIKAGKAAKMQVVAVPSIQSESDQYSIADHVIHSFLDFQPELWALPPFDDWVMKALPIEPIHFNGSYKNGFLQESSDNGDSDLPGQAWGVYFGWVKVESEERLKIVVSIRWDRSCGAFRRNIEACFINGSNEQICDQLMEVTLVGYIRGFSTKLLKNKLIQHNLSTDAQIMDEDKSIAEACLDLAAYNYDGCSPSKM</sequence>
<evidence type="ECO:0000259" key="8">
    <source>
        <dbReference type="Pfam" id="PF01687"/>
    </source>
</evidence>
<dbReference type="EC" id="2.7.1.26" evidence="2"/>
<organism evidence="9 10">
    <name type="scientific">Centaurea solstitialis</name>
    <name type="common">yellow star-thistle</name>
    <dbReference type="NCBI Taxonomy" id="347529"/>
    <lineage>
        <taxon>Eukaryota</taxon>
        <taxon>Viridiplantae</taxon>
        <taxon>Streptophyta</taxon>
        <taxon>Embryophyta</taxon>
        <taxon>Tracheophyta</taxon>
        <taxon>Spermatophyta</taxon>
        <taxon>Magnoliopsida</taxon>
        <taxon>eudicotyledons</taxon>
        <taxon>Gunneridae</taxon>
        <taxon>Pentapetalae</taxon>
        <taxon>asterids</taxon>
        <taxon>campanulids</taxon>
        <taxon>Asterales</taxon>
        <taxon>Asteraceae</taxon>
        <taxon>Carduoideae</taxon>
        <taxon>Cardueae</taxon>
        <taxon>Centaureinae</taxon>
        <taxon>Centaurea</taxon>
    </lineage>
</organism>
<dbReference type="FunFam" id="3.40.50.1000:FF:000119">
    <property type="entry name" value="Bifunctional riboflavin kinase/FMN phosphatase"/>
    <property type="match status" value="1"/>
</dbReference>
<dbReference type="GO" id="GO:0043136">
    <property type="term" value="F:sn-glycerol 3-phosphatase activity"/>
    <property type="evidence" value="ECO:0007669"/>
    <property type="project" value="TreeGrafter"/>
</dbReference>
<comment type="caution">
    <text evidence="9">The sequence shown here is derived from an EMBL/GenBank/DDBJ whole genome shotgun (WGS) entry which is preliminary data.</text>
</comment>
<keyword evidence="5" id="KW-0808">Transferase</keyword>
<dbReference type="Gene3D" id="3.40.50.1000">
    <property type="entry name" value="HAD superfamily/HAD-like"/>
    <property type="match status" value="1"/>
</dbReference>
<evidence type="ECO:0000256" key="2">
    <source>
        <dbReference type="ARBA" id="ARBA00012105"/>
    </source>
</evidence>
<dbReference type="InterPro" id="IPR023465">
    <property type="entry name" value="Riboflavin_kinase_dom_sf"/>
</dbReference>
<evidence type="ECO:0000256" key="7">
    <source>
        <dbReference type="ARBA" id="ARBA00022840"/>
    </source>
</evidence>
<dbReference type="Gene3D" id="2.40.30.30">
    <property type="entry name" value="Riboflavin kinase-like"/>
    <property type="match status" value="1"/>
</dbReference>
<dbReference type="Pfam" id="PF01687">
    <property type="entry name" value="Flavokinase"/>
    <property type="match status" value="1"/>
</dbReference>
<evidence type="ECO:0000256" key="6">
    <source>
        <dbReference type="ARBA" id="ARBA00022741"/>
    </source>
</evidence>
<dbReference type="NCBIfam" id="TIGR01509">
    <property type="entry name" value="HAD-SF-IA-v3"/>
    <property type="match status" value="1"/>
</dbReference>